<dbReference type="AlphaFoldDB" id="A0A655BN34"/>
<dbReference type="Proteomes" id="UP000042394">
    <property type="component" value="Unassembled WGS sequence"/>
</dbReference>
<evidence type="ECO:0000313" key="2">
    <source>
        <dbReference type="Proteomes" id="UP000042394"/>
    </source>
</evidence>
<dbReference type="AntiFam" id="ANF00142">
    <property type="entry name" value="Shadow ORF (opposite yadG)"/>
</dbReference>
<proteinExistence type="predicted"/>
<gene>
    <name evidence="1" type="ORF">ERS008207_00236</name>
</gene>
<dbReference type="AntiFam" id="ANF00095">
    <property type="entry name" value="Shadow ORF (opposite ABC transporters)"/>
</dbReference>
<name>A0A655BN34_SALET</name>
<organism evidence="1 2">
    <name type="scientific">Salmonella enterica subsp. enterica serovar Bovismorbificans</name>
    <dbReference type="NCBI Taxonomy" id="58097"/>
    <lineage>
        <taxon>Bacteria</taxon>
        <taxon>Pseudomonadati</taxon>
        <taxon>Pseudomonadota</taxon>
        <taxon>Gammaproteobacteria</taxon>
        <taxon>Enterobacterales</taxon>
        <taxon>Enterobacteriaceae</taxon>
        <taxon>Salmonella</taxon>
    </lineage>
</organism>
<evidence type="ECO:0000313" key="1">
    <source>
        <dbReference type="EMBL" id="CNT60083.1"/>
    </source>
</evidence>
<protein>
    <submittedName>
        <fullName evidence="1">Uncharacterized protein</fullName>
    </submittedName>
</protein>
<reference evidence="1 2" key="1">
    <citation type="submission" date="2015-03" db="EMBL/GenBank/DDBJ databases">
        <authorList>
            <consortium name="Pathogen Informatics"/>
        </authorList>
    </citation>
    <scope>NUCLEOTIDE SEQUENCE [LARGE SCALE GENOMIC DNA]</scope>
    <source>
        <strain evidence="1 2">D4891</strain>
    </source>
</reference>
<dbReference type="EMBL" id="CQPD01000002">
    <property type="protein sequence ID" value="CNT60083.1"/>
    <property type="molecule type" value="Genomic_DNA"/>
</dbReference>
<sequence>MPPAGSRINYGSVNALFAFLFLRGRIMDNLAIVNFNNPLRLGGNQRIVRHNDHRMSAIAQLAQNRHHLFAGMAIQRAGRLICQNHLSAVHQSAGNTDTLLLSARKL</sequence>
<accession>A0A655BN34</accession>